<dbReference type="InterPro" id="IPR036188">
    <property type="entry name" value="FAD/NAD-bd_sf"/>
</dbReference>
<organism evidence="3 4">
    <name type="scientific">Apiospora marii</name>
    <dbReference type="NCBI Taxonomy" id="335849"/>
    <lineage>
        <taxon>Eukaryota</taxon>
        <taxon>Fungi</taxon>
        <taxon>Dikarya</taxon>
        <taxon>Ascomycota</taxon>
        <taxon>Pezizomycotina</taxon>
        <taxon>Sordariomycetes</taxon>
        <taxon>Xylariomycetidae</taxon>
        <taxon>Amphisphaeriales</taxon>
        <taxon>Apiosporaceae</taxon>
        <taxon>Apiospora</taxon>
    </lineage>
</organism>
<dbReference type="PANTHER" id="PTHR11552:SF210">
    <property type="entry name" value="GLUCOSE-METHANOL-CHOLINE OXIDOREDUCTASE N-TERMINAL DOMAIN-CONTAINING PROTEIN-RELATED"/>
    <property type="match status" value="1"/>
</dbReference>
<evidence type="ECO:0000256" key="1">
    <source>
        <dbReference type="ARBA" id="ARBA00010790"/>
    </source>
</evidence>
<dbReference type="PIRSF" id="PIRSF000137">
    <property type="entry name" value="Alcohol_oxidase"/>
    <property type="match status" value="1"/>
</dbReference>
<dbReference type="PANTHER" id="PTHR11552">
    <property type="entry name" value="GLUCOSE-METHANOL-CHOLINE GMC OXIDOREDUCTASE"/>
    <property type="match status" value="1"/>
</dbReference>
<comment type="similarity">
    <text evidence="1">Belongs to the GMC oxidoreductase family.</text>
</comment>
<evidence type="ECO:0000259" key="2">
    <source>
        <dbReference type="PROSITE" id="PS00624"/>
    </source>
</evidence>
<dbReference type="Gene3D" id="3.30.560.10">
    <property type="entry name" value="Glucose Oxidase, domain 3"/>
    <property type="match status" value="1"/>
</dbReference>
<dbReference type="Pfam" id="PF00732">
    <property type="entry name" value="GMC_oxred_N"/>
    <property type="match status" value="1"/>
</dbReference>
<dbReference type="Gene3D" id="3.50.50.60">
    <property type="entry name" value="FAD/NAD(P)-binding domain"/>
    <property type="match status" value="1"/>
</dbReference>
<accession>A0ABR1RGN7</accession>
<feature type="domain" description="Glucose-methanol-choline oxidoreductase N-terminal" evidence="2">
    <location>
        <begin position="286"/>
        <end position="300"/>
    </location>
</feature>
<gene>
    <name evidence="3" type="ORF">PG991_009673</name>
</gene>
<sequence length="614" mass="65981">METSYDFIIVGGGTSGLVLANRLSADATIQVLVLEAGSDHSKDPRVQTPALYQSVWGSELDWDLHSVPQPGLNGRTINLYQGKTLGGSSATNAHIFAPPNWDLIDTWDSVLGNVGWNRKTLQKYFTRTFTSPSVASSDEELLGVDRWPSNNVGNDRDGPIQLSFAGSGGHPIRKIWAETFRSTGHYMPGNPLEATTGDGRNDDPVGSFSCLSSIHPTTKERCCSASAYYVPVKSRPNLRVLTNAFVDKVMFDNSNSDLPRAMGVRFVHDGIKRTITAKKEVILAAGALQSPKILELSGIGNREILQEHGIEVVKDLPAVGENLQDHPITGICFEAVDSLETLDGLLRQDPVVIQQAMHEYSTDRTGLLTSIGMHTYAYMPLVSVPGRQAVASLLQANMPSTWAANGAQRAYHDIARQNLLSPTKPSAAYLSVVAQQDLPSAGPAPGKFLTLGMYISQPLSRGHVHIRSADPSAPPGIDPQYLTHPVDVEVMAQHLLFLNNVVAHTPPLRGLLKTPLKHRDPASASLDNGDVAAAADYARGSAISMFHYVGTCAMLPAKRGGVVDTALKVYGVAGLRVVDASVIPLITTGNTQSMVYAIAERAADLVREEYGLGA</sequence>
<evidence type="ECO:0000313" key="3">
    <source>
        <dbReference type="EMBL" id="KAK8012298.1"/>
    </source>
</evidence>
<dbReference type="SUPFAM" id="SSF51905">
    <property type="entry name" value="FAD/NAD(P)-binding domain"/>
    <property type="match status" value="1"/>
</dbReference>
<dbReference type="PROSITE" id="PS00624">
    <property type="entry name" value="GMC_OXRED_2"/>
    <property type="match status" value="1"/>
</dbReference>
<dbReference type="Pfam" id="PF05199">
    <property type="entry name" value="GMC_oxred_C"/>
    <property type="match status" value="1"/>
</dbReference>
<protein>
    <submittedName>
        <fullName evidence="3">Oxidoreductase</fullName>
    </submittedName>
</protein>
<name>A0ABR1RGN7_9PEZI</name>
<comment type="caution">
    <text evidence="3">The sequence shown here is derived from an EMBL/GenBank/DDBJ whole genome shotgun (WGS) entry which is preliminary data.</text>
</comment>
<reference evidence="3 4" key="1">
    <citation type="submission" date="2023-01" db="EMBL/GenBank/DDBJ databases">
        <title>Analysis of 21 Apiospora genomes using comparative genomics revels a genus with tremendous synthesis potential of carbohydrate active enzymes and secondary metabolites.</title>
        <authorList>
            <person name="Sorensen T."/>
        </authorList>
    </citation>
    <scope>NUCLEOTIDE SEQUENCE [LARGE SCALE GENOMIC DNA]</scope>
    <source>
        <strain evidence="3 4">CBS 20057</strain>
    </source>
</reference>
<proteinExistence type="inferred from homology"/>
<keyword evidence="4" id="KW-1185">Reference proteome</keyword>
<evidence type="ECO:0000313" key="4">
    <source>
        <dbReference type="Proteomes" id="UP001396898"/>
    </source>
</evidence>
<dbReference type="SUPFAM" id="SSF54373">
    <property type="entry name" value="FAD-linked reductases, C-terminal domain"/>
    <property type="match status" value="1"/>
</dbReference>
<dbReference type="InterPro" id="IPR000172">
    <property type="entry name" value="GMC_OxRdtase_N"/>
</dbReference>
<dbReference type="Proteomes" id="UP001396898">
    <property type="component" value="Unassembled WGS sequence"/>
</dbReference>
<dbReference type="InterPro" id="IPR007867">
    <property type="entry name" value="GMC_OxRtase_C"/>
</dbReference>
<dbReference type="InterPro" id="IPR012132">
    <property type="entry name" value="GMC_OxRdtase"/>
</dbReference>
<dbReference type="EMBL" id="JAQQWI010000015">
    <property type="protein sequence ID" value="KAK8012298.1"/>
    <property type="molecule type" value="Genomic_DNA"/>
</dbReference>